<organism evidence="2 3">
    <name type="scientific">Teratosphaeria nubilosa</name>
    <dbReference type="NCBI Taxonomy" id="161662"/>
    <lineage>
        <taxon>Eukaryota</taxon>
        <taxon>Fungi</taxon>
        <taxon>Dikarya</taxon>
        <taxon>Ascomycota</taxon>
        <taxon>Pezizomycotina</taxon>
        <taxon>Dothideomycetes</taxon>
        <taxon>Dothideomycetidae</taxon>
        <taxon>Mycosphaerellales</taxon>
        <taxon>Teratosphaeriaceae</taxon>
        <taxon>Teratosphaeria</taxon>
    </lineage>
</organism>
<feature type="compositionally biased region" description="Polar residues" evidence="1">
    <location>
        <begin position="157"/>
        <end position="182"/>
    </location>
</feature>
<reference evidence="2" key="1">
    <citation type="journal article" date="2020" name="Stud. Mycol.">
        <title>101 Dothideomycetes genomes: a test case for predicting lifestyles and emergence of pathogens.</title>
        <authorList>
            <person name="Haridas S."/>
            <person name="Albert R."/>
            <person name="Binder M."/>
            <person name="Bloem J."/>
            <person name="Labutti K."/>
            <person name="Salamov A."/>
            <person name="Andreopoulos B."/>
            <person name="Baker S."/>
            <person name="Barry K."/>
            <person name="Bills G."/>
            <person name="Bluhm B."/>
            <person name="Cannon C."/>
            <person name="Castanera R."/>
            <person name="Culley D."/>
            <person name="Daum C."/>
            <person name="Ezra D."/>
            <person name="Gonzalez J."/>
            <person name="Henrissat B."/>
            <person name="Kuo A."/>
            <person name="Liang C."/>
            <person name="Lipzen A."/>
            <person name="Lutzoni F."/>
            <person name="Magnuson J."/>
            <person name="Mondo S."/>
            <person name="Nolan M."/>
            <person name="Ohm R."/>
            <person name="Pangilinan J."/>
            <person name="Park H.-J."/>
            <person name="Ramirez L."/>
            <person name="Alfaro M."/>
            <person name="Sun H."/>
            <person name="Tritt A."/>
            <person name="Yoshinaga Y."/>
            <person name="Zwiers L.-H."/>
            <person name="Turgeon B."/>
            <person name="Goodwin S."/>
            <person name="Spatafora J."/>
            <person name="Crous P."/>
            <person name="Grigoriev I."/>
        </authorList>
    </citation>
    <scope>NUCLEOTIDE SEQUENCE</scope>
    <source>
        <strain evidence="2">CBS 116005</strain>
    </source>
</reference>
<dbReference type="GO" id="GO:0005634">
    <property type="term" value="C:nucleus"/>
    <property type="evidence" value="ECO:0007669"/>
    <property type="project" value="TreeGrafter"/>
</dbReference>
<dbReference type="InterPro" id="IPR055335">
    <property type="entry name" value="Ucp6/RUP1"/>
</dbReference>
<evidence type="ECO:0000313" key="2">
    <source>
        <dbReference type="EMBL" id="KAF2763597.1"/>
    </source>
</evidence>
<dbReference type="OrthoDB" id="4489171at2759"/>
<protein>
    <recommendedName>
        <fullName evidence="4">UBA domain-containing protein</fullName>
    </recommendedName>
</protein>
<evidence type="ECO:0000313" key="3">
    <source>
        <dbReference type="Proteomes" id="UP000799436"/>
    </source>
</evidence>
<dbReference type="Pfam" id="PF14555">
    <property type="entry name" value="UBA_4"/>
    <property type="match status" value="1"/>
</dbReference>
<dbReference type="GO" id="GO:0016579">
    <property type="term" value="P:protein deubiquitination"/>
    <property type="evidence" value="ECO:0007669"/>
    <property type="project" value="TreeGrafter"/>
</dbReference>
<keyword evidence="3" id="KW-1185">Reference proteome</keyword>
<evidence type="ECO:0008006" key="4">
    <source>
        <dbReference type="Google" id="ProtNLM"/>
    </source>
</evidence>
<evidence type="ECO:0000256" key="1">
    <source>
        <dbReference type="SAM" id="MobiDB-lite"/>
    </source>
</evidence>
<dbReference type="AlphaFoldDB" id="A0A6G1KSN3"/>
<dbReference type="PANTHER" id="PTHR39597">
    <property type="entry name" value="UBA DOMAIN-CONTAINING PROTEIN RUP1"/>
    <property type="match status" value="1"/>
</dbReference>
<dbReference type="GO" id="GO:0005829">
    <property type="term" value="C:cytosol"/>
    <property type="evidence" value="ECO:0007669"/>
    <property type="project" value="TreeGrafter"/>
</dbReference>
<name>A0A6G1KSN3_9PEZI</name>
<dbReference type="Gene3D" id="1.10.8.10">
    <property type="entry name" value="DNA helicase RuvA subunit, C-terminal domain"/>
    <property type="match status" value="1"/>
</dbReference>
<gene>
    <name evidence="2" type="ORF">EJ03DRAFT_340387</name>
</gene>
<proteinExistence type="predicted"/>
<sequence>MASITVQPNEHDIEMFCAVTGRDRDDAVKYLRAKGGDLQAAVNSCIEGEDVSAQAFTGPQQQQQQQQQQQTNGQDDRTWDDTVFGKGKDYDDHLNDGTGQNMHSLAASGAPSRAPSRNSMHPTNKDEEDADMKAALELSMKQETGTIGGNAVEGATTGPQPKSWYENSSQALILHPTQSSRETIPDPDPEDRRVGETGEPRFLKHVSDGEYLAPFLTVCHAIAQVREAFLQRDHVLASYGQDAEWWKGYEIKMPRIVHADSGQAAESDIDPLDELLAECQRLMAFLDASSRSYASVAPLKASMPNVRGDSVLAKFMGSWILAAAKRMDEEKVAKLFQTTVCSAANDEVIGEHFIFDLTSTADKDSKQELTELLDLALWRFNEPGSSYYVGLPAGVITIKLSHEDTNAEATNVEAPTEFYIDKYLKQHLAATEPVRENIRKGKARLSKIDSVEKKLRKMVPSGKRAEVDALKVLESAKTYFVASAEDQKEKVMTNGHLTNGVHADDDAMETDEPASGPERYRVIADKLDKLILGVNKKLEILAAEKEKTLKAIRDATHTPLSDSVTKDFKHKYMLRGVSTKQNTTYVLCPKPDNEDEDMLLDDAHDVVDKDDKTPEGMQWWRIEYDVVGSKARVTKSRHADYEVTQAVALEHKEALLIYASDEANDTIHTRALLPDALQEFVKADNAMFDLELAEAARRREAHLANNPPAYQLFDDEDPNPAAAAWGNLARANHHDVRTSIEPKDALSRSGSMEHMEVGELGGDGGVEEVVGPPGYEDEEEEGAFDEAPARMGYRNSGIVQGSYNEVRMEDVGGVREIRLEEGSKSHGEEDVEGMS</sequence>
<feature type="compositionally biased region" description="Low complexity" evidence="1">
    <location>
        <begin position="104"/>
        <end position="117"/>
    </location>
</feature>
<feature type="compositionally biased region" description="Low complexity" evidence="1">
    <location>
        <begin position="60"/>
        <end position="70"/>
    </location>
</feature>
<feature type="region of interest" description="Disordered" evidence="1">
    <location>
        <begin position="143"/>
        <end position="196"/>
    </location>
</feature>
<feature type="compositionally biased region" description="Basic and acidic residues" evidence="1">
    <location>
        <begin position="86"/>
        <end position="95"/>
    </location>
</feature>
<dbReference type="EMBL" id="ML996016">
    <property type="protein sequence ID" value="KAF2763597.1"/>
    <property type="molecule type" value="Genomic_DNA"/>
</dbReference>
<dbReference type="PANTHER" id="PTHR39597:SF1">
    <property type="entry name" value="UBA DOMAIN-CONTAINING PROTEIN RUP1"/>
    <property type="match status" value="1"/>
</dbReference>
<dbReference type="CDD" id="cd14273">
    <property type="entry name" value="UBA_TAP-C_like"/>
    <property type="match status" value="1"/>
</dbReference>
<dbReference type="Proteomes" id="UP000799436">
    <property type="component" value="Unassembled WGS sequence"/>
</dbReference>
<feature type="region of interest" description="Disordered" evidence="1">
    <location>
        <begin position="54"/>
        <end position="129"/>
    </location>
</feature>
<accession>A0A6G1KSN3</accession>